<evidence type="ECO:0000256" key="2">
    <source>
        <dbReference type="SAM" id="Phobius"/>
    </source>
</evidence>
<dbReference type="Gene3D" id="3.40.50.300">
    <property type="entry name" value="P-loop containing nucleotide triphosphate hydrolases"/>
    <property type="match status" value="1"/>
</dbReference>
<keyword evidence="2" id="KW-0472">Membrane</keyword>
<evidence type="ECO:0008006" key="5">
    <source>
        <dbReference type="Google" id="ProtNLM"/>
    </source>
</evidence>
<dbReference type="InterPro" id="IPR027417">
    <property type="entry name" value="P-loop_NTPase"/>
</dbReference>
<evidence type="ECO:0000256" key="1">
    <source>
        <dbReference type="SAM" id="MobiDB-lite"/>
    </source>
</evidence>
<dbReference type="SUPFAM" id="SSF52540">
    <property type="entry name" value="P-loop containing nucleoside triphosphate hydrolases"/>
    <property type="match status" value="1"/>
</dbReference>
<keyword evidence="2" id="KW-0812">Transmembrane</keyword>
<keyword evidence="2" id="KW-1133">Transmembrane helix</keyword>
<dbReference type="KEGG" id="fcy:FRACYDRAFT_232554"/>
<dbReference type="AlphaFoldDB" id="A0A1E7FW64"/>
<dbReference type="Proteomes" id="UP000095751">
    <property type="component" value="Unassembled WGS sequence"/>
</dbReference>
<name>A0A1E7FW64_9STRA</name>
<gene>
    <name evidence="3" type="ORF">FRACYDRAFT_232554</name>
</gene>
<keyword evidence="4" id="KW-1185">Reference proteome</keyword>
<feature type="transmembrane region" description="Helical" evidence="2">
    <location>
        <begin position="18"/>
        <end position="39"/>
    </location>
</feature>
<evidence type="ECO:0000313" key="4">
    <source>
        <dbReference type="Proteomes" id="UP000095751"/>
    </source>
</evidence>
<reference evidence="3 4" key="1">
    <citation type="submission" date="2016-09" db="EMBL/GenBank/DDBJ databases">
        <title>Extensive genetic diversity and differential bi-allelic expression allows diatom success in the polar Southern Ocean.</title>
        <authorList>
            <consortium name="DOE Joint Genome Institute"/>
            <person name="Mock T."/>
            <person name="Otillar R.P."/>
            <person name="Strauss J."/>
            <person name="Dupont C."/>
            <person name="Frickenhaus S."/>
            <person name="Maumus F."/>
            <person name="Mcmullan M."/>
            <person name="Sanges R."/>
            <person name="Schmutz J."/>
            <person name="Toseland A."/>
            <person name="Valas R."/>
            <person name="Veluchamy A."/>
            <person name="Ward B.J."/>
            <person name="Allen A."/>
            <person name="Barry K."/>
            <person name="Falciatore A."/>
            <person name="Ferrante M."/>
            <person name="Fortunato A.E."/>
            <person name="Gloeckner G."/>
            <person name="Gruber A."/>
            <person name="Hipkin R."/>
            <person name="Janech M."/>
            <person name="Kroth P."/>
            <person name="Leese F."/>
            <person name="Lindquist E."/>
            <person name="Lyon B.R."/>
            <person name="Martin J."/>
            <person name="Mayer C."/>
            <person name="Parker M."/>
            <person name="Quesneville H."/>
            <person name="Raymond J."/>
            <person name="Uhlig C."/>
            <person name="Valentin K.U."/>
            <person name="Worden A.Z."/>
            <person name="Armbrust E.V."/>
            <person name="Bowler C."/>
            <person name="Green B."/>
            <person name="Moulton V."/>
            <person name="Van Oosterhout C."/>
            <person name="Grigoriev I."/>
        </authorList>
    </citation>
    <scope>NUCLEOTIDE SEQUENCE [LARGE SCALE GENOMIC DNA]</scope>
    <source>
        <strain evidence="3 4">CCMP1102</strain>
    </source>
</reference>
<accession>A0A1E7FW64</accession>
<feature type="region of interest" description="Disordered" evidence="1">
    <location>
        <begin position="116"/>
        <end position="144"/>
    </location>
</feature>
<dbReference type="OrthoDB" id="41177at2759"/>
<dbReference type="EMBL" id="KV784353">
    <property type="protein sequence ID" value="OEU22399.1"/>
    <property type="molecule type" value="Genomic_DNA"/>
</dbReference>
<feature type="compositionally biased region" description="Low complexity" evidence="1">
    <location>
        <begin position="130"/>
        <end position="141"/>
    </location>
</feature>
<dbReference type="InParanoid" id="A0A1E7FW64"/>
<sequence length="467" mass="53492">MIHPPTKKKLWRRQQRSFFGIISIPFIFGNVIIFSFIFFGHNNQLEDTIFIRTVDRGEEDTILPPRIDIASLSSSPQQLQDTTVSLSSSTSLERGISFANRRSSNTNNFTTYHTQNIQTKPATKNNEEPQQQQRTSSSQSSNYLPMEDRLETLEHLKVVLGIDSNATMVSVLNSIGHQRSDISTKIPPWSDINQRYGPIFPKIIGLERCEDYRKNTPKNQAWVAPAGLFHSGTNLLHNMLAGTCRGLIPQGQVPYGKHNPIRAATEDNYRIPTKDVYKAVKNLDRVLPIVMVRNPLDWMESMCQQRFAVSWNQSAGGNSTNTQQLPCPSLDTPIHAKLYRNFNYSNVLEFWEDWNSEYYNYTGPRLMVRLEDLVYSPVKTLKEICNCAGGEFRYDPQITQDRKGGTTRSQGKQKKNFLVQAWSRHSRVGITSSLSSSIQNQRLFRKYISDGTQLKELLQTFHYNQID</sequence>
<organism evidence="3 4">
    <name type="scientific">Fragilariopsis cylindrus CCMP1102</name>
    <dbReference type="NCBI Taxonomy" id="635003"/>
    <lineage>
        <taxon>Eukaryota</taxon>
        <taxon>Sar</taxon>
        <taxon>Stramenopiles</taxon>
        <taxon>Ochrophyta</taxon>
        <taxon>Bacillariophyta</taxon>
        <taxon>Bacillariophyceae</taxon>
        <taxon>Bacillariophycidae</taxon>
        <taxon>Bacillariales</taxon>
        <taxon>Bacillariaceae</taxon>
        <taxon>Fragilariopsis</taxon>
    </lineage>
</organism>
<evidence type="ECO:0000313" key="3">
    <source>
        <dbReference type="EMBL" id="OEU22399.1"/>
    </source>
</evidence>
<protein>
    <recommendedName>
        <fullName evidence="5">Sulfotransferase domain-containing protein</fullName>
    </recommendedName>
</protein>
<proteinExistence type="predicted"/>